<dbReference type="Proteomes" id="UP001476950">
    <property type="component" value="Unassembled WGS sequence"/>
</dbReference>
<dbReference type="Gene3D" id="3.40.50.12140">
    <property type="entry name" value="Domain of unknown function DUF4159"/>
    <property type="match status" value="1"/>
</dbReference>
<dbReference type="InterPro" id="IPR025297">
    <property type="entry name" value="DUF4159"/>
</dbReference>
<accession>A0ABV0KRH0</accession>
<feature type="domain" description="DUF4159" evidence="1">
    <location>
        <begin position="197"/>
        <end position="426"/>
    </location>
</feature>
<dbReference type="RefSeq" id="WP_190446657.1">
    <property type="nucleotide sequence ID" value="NZ_JAMPLM010000024.1"/>
</dbReference>
<evidence type="ECO:0000259" key="1">
    <source>
        <dbReference type="Pfam" id="PF13709"/>
    </source>
</evidence>
<keyword evidence="3" id="KW-1185">Reference proteome</keyword>
<dbReference type="Pfam" id="PF13709">
    <property type="entry name" value="DUF4159"/>
    <property type="match status" value="1"/>
</dbReference>
<protein>
    <submittedName>
        <fullName evidence="2">DUF4159 domain-containing protein</fullName>
    </submittedName>
</protein>
<name>A0ABV0KRH0_9CYAN</name>
<sequence>MSDFRAYPRLNEFERLQISDGLAINAERWQHAHNYHRQRQNFQYQALYEPGIIYGLGVAIVPDQPDGRLLQIQPGVAIDIEGNPIIVKQPEEFRIASEPSTGQTLCVHLAVSHVDPDTLRRAAGTKTVAETFRLVEKVQLDPRDVELCRIQLQGGVTQLQAPDDVFYPSLNQLDFRGRCYPIPYPQFQVQVGQVTSDRATDQATTQGLTALLRSLTGLYPALRGIPTIQTVAATALGQESLLNCQVLYLPYTVLLTLSNPALQRLKTYLAQGGVVLVVADFTEVNLLELLDMGRELRLGLLEAERDRELFEQTGSQLKAEITANQSAMTQRLTDLEQSLAPIALKLGRSLAAPGTLPEDHPLRCQPFVFSQLPCRLGHPISVKTWDGLVLVVGDISRTWGGESALELPREMLRSAQEWGVNLLHFAAQRQQWMQSMQPLPALDSATDSLQRRVQPM</sequence>
<gene>
    <name evidence="2" type="ORF">NDI38_21230</name>
</gene>
<organism evidence="2 3">
    <name type="scientific">Stenomitos frigidus AS-A4</name>
    <dbReference type="NCBI Taxonomy" id="2933935"/>
    <lineage>
        <taxon>Bacteria</taxon>
        <taxon>Bacillati</taxon>
        <taxon>Cyanobacteriota</taxon>
        <taxon>Cyanophyceae</taxon>
        <taxon>Leptolyngbyales</taxon>
        <taxon>Leptolyngbyaceae</taxon>
        <taxon>Stenomitos</taxon>
    </lineage>
</organism>
<reference evidence="2 3" key="1">
    <citation type="submission" date="2022-04" db="EMBL/GenBank/DDBJ databases">
        <title>Positive selection, recombination, and allopatry shape intraspecific diversity of widespread and dominant cyanobacteria.</title>
        <authorList>
            <person name="Wei J."/>
            <person name="Shu W."/>
            <person name="Hu C."/>
        </authorList>
    </citation>
    <scope>NUCLEOTIDE SEQUENCE [LARGE SCALE GENOMIC DNA]</scope>
    <source>
        <strain evidence="2 3">AS-A4</strain>
    </source>
</reference>
<proteinExistence type="predicted"/>
<comment type="caution">
    <text evidence="2">The sequence shown here is derived from an EMBL/GenBank/DDBJ whole genome shotgun (WGS) entry which is preliminary data.</text>
</comment>
<dbReference type="EMBL" id="JAMPLM010000024">
    <property type="protein sequence ID" value="MEP1060960.1"/>
    <property type="molecule type" value="Genomic_DNA"/>
</dbReference>
<evidence type="ECO:0000313" key="3">
    <source>
        <dbReference type="Proteomes" id="UP001476950"/>
    </source>
</evidence>
<evidence type="ECO:0000313" key="2">
    <source>
        <dbReference type="EMBL" id="MEP1060960.1"/>
    </source>
</evidence>